<dbReference type="GeneID" id="106065961"/>
<feature type="domain" description="Ig-like" evidence="4">
    <location>
        <begin position="39"/>
        <end position="135"/>
    </location>
</feature>
<keyword evidence="2" id="KW-0472">Membrane</keyword>
<keyword evidence="2" id="KW-1133">Transmembrane helix</keyword>
<feature type="compositionally biased region" description="Basic and acidic residues" evidence="1">
    <location>
        <begin position="973"/>
        <end position="994"/>
    </location>
</feature>
<reference evidence="6" key="1">
    <citation type="submission" date="2025-08" db="UniProtKB">
        <authorList>
            <consortium name="RefSeq"/>
        </authorList>
    </citation>
    <scope>IDENTIFICATION</scope>
</reference>
<keyword evidence="5" id="KW-1185">Reference proteome</keyword>
<feature type="region of interest" description="Disordered" evidence="1">
    <location>
        <begin position="939"/>
        <end position="1010"/>
    </location>
</feature>
<feature type="compositionally biased region" description="Polar residues" evidence="1">
    <location>
        <begin position="1000"/>
        <end position="1010"/>
    </location>
</feature>
<dbReference type="InterPro" id="IPR007110">
    <property type="entry name" value="Ig-like_dom"/>
</dbReference>
<name>A0A9W2ZBT3_BIOGL</name>
<evidence type="ECO:0000259" key="4">
    <source>
        <dbReference type="PROSITE" id="PS50835"/>
    </source>
</evidence>
<dbReference type="AlphaFoldDB" id="A0A9W2ZBT3"/>
<feature type="region of interest" description="Disordered" evidence="1">
    <location>
        <begin position="818"/>
        <end position="846"/>
    </location>
</feature>
<gene>
    <name evidence="6" type="primary">LOC106065961</name>
</gene>
<organism evidence="5 6">
    <name type="scientific">Biomphalaria glabrata</name>
    <name type="common">Bloodfluke planorb</name>
    <name type="synonym">Freshwater snail</name>
    <dbReference type="NCBI Taxonomy" id="6526"/>
    <lineage>
        <taxon>Eukaryota</taxon>
        <taxon>Metazoa</taxon>
        <taxon>Spiralia</taxon>
        <taxon>Lophotrochozoa</taxon>
        <taxon>Mollusca</taxon>
        <taxon>Gastropoda</taxon>
        <taxon>Heterobranchia</taxon>
        <taxon>Euthyneura</taxon>
        <taxon>Panpulmonata</taxon>
        <taxon>Hygrophila</taxon>
        <taxon>Lymnaeoidea</taxon>
        <taxon>Planorbidae</taxon>
        <taxon>Biomphalaria</taxon>
    </lineage>
</organism>
<evidence type="ECO:0000256" key="2">
    <source>
        <dbReference type="SAM" id="Phobius"/>
    </source>
</evidence>
<feature type="region of interest" description="Disordered" evidence="1">
    <location>
        <begin position="757"/>
        <end position="776"/>
    </location>
</feature>
<evidence type="ECO:0000313" key="6">
    <source>
        <dbReference type="RefSeq" id="XP_055872361.1"/>
    </source>
</evidence>
<evidence type="ECO:0000313" key="5">
    <source>
        <dbReference type="Proteomes" id="UP001165740"/>
    </source>
</evidence>
<feature type="signal peptide" evidence="3">
    <location>
        <begin position="1"/>
        <end position="27"/>
    </location>
</feature>
<accession>A0A9W2ZBT3</accession>
<feature type="compositionally biased region" description="Polar residues" evidence="1">
    <location>
        <begin position="832"/>
        <end position="846"/>
    </location>
</feature>
<feature type="transmembrane region" description="Helical" evidence="2">
    <location>
        <begin position="476"/>
        <end position="501"/>
    </location>
</feature>
<evidence type="ECO:0000256" key="3">
    <source>
        <dbReference type="SAM" id="SignalP"/>
    </source>
</evidence>
<dbReference type="OrthoDB" id="10293958at2759"/>
<dbReference type="RefSeq" id="XP_055872361.1">
    <property type="nucleotide sequence ID" value="XM_056016386.1"/>
</dbReference>
<protein>
    <submittedName>
        <fullName evidence="6">Uncharacterized protein LOC106065961 isoform X1</fullName>
    </submittedName>
</protein>
<dbReference type="Proteomes" id="UP001165740">
    <property type="component" value="Chromosome 17"/>
</dbReference>
<keyword evidence="2" id="KW-0812">Transmembrane</keyword>
<keyword evidence="3" id="KW-0732">Signal</keyword>
<dbReference type="PROSITE" id="PS50835">
    <property type="entry name" value="IG_LIKE"/>
    <property type="match status" value="1"/>
</dbReference>
<feature type="region of interest" description="Disordered" evidence="1">
    <location>
        <begin position="600"/>
        <end position="622"/>
    </location>
</feature>
<evidence type="ECO:0000256" key="1">
    <source>
        <dbReference type="SAM" id="MobiDB-lite"/>
    </source>
</evidence>
<feature type="chain" id="PRO_5040928635" evidence="3">
    <location>
        <begin position="28"/>
        <end position="1010"/>
    </location>
</feature>
<sequence>MFMNKRSTMTLYAMLLSFSLMFYEVNSSVISPCPAACVGESYRLHCHGRTNSKGSVILWNRRDKENRSTEDVSRCYLNSTCSTQSTSQYHVNTTSSYNVHFSYTFDSVLTISNVTQNDRDAVISCGVIYETSPLSEPDVALACRLPVFDFTLPPSCRASLVMPDVSIVCDFHKVHPKVKCEFGYEKNVFQPEVPVDYVVNPLTPALSDYYNITCNGKLKFKSSYQQSYFMRFIPIYELGIKEAVDKDQSRVQEVTLVLSPQVVINSPPYISICPPKLTSNVTVFCSATSSSLGVTLNLFVDNVKVMPQKPPTQILSQLYITMQEYILQVDKHFRNKSLVCQRKGLFNGTAKIDLALPPTANPMFVSEEGKRINHITVNPDDFNISIKCLVNDGVPLVSNISVVCYFVNRTWHRDVHNSSHFVVFTANGKSIPFGSNCICSAHHVSGCYTKKALLIISVNGTYDNYAQSEEKLHFTITLSIVLAFVVLILVSFFIAMSVFFCRNRDAISYYQEHYIRKTYDVFSDAIESENYTNITETSLDRRRSLPVNDSESFGNLYRNLNSYENMYLSNLSISSIAIMYSPPLPQRTKLCSGKDLNVVSENSEDINGDPPKHSSEENVTEMPKIEDNNKSGIRLEESVLVTPEVMSLQTLTKTNSSVEKDFDVGRNNHFISNHKNNKYSLNNSFFDSPSSSFDDVNEEMCPCCETKFDFENLKTYYSDEHRSSRNISEMKKRKRREIRRDTRFGVRKREYMLTSSVETLSRSSKKKRERVLTSSEETLAQTFKNSRRRRRTLPEELLAQTLKNSRSNREKDFFIRHCSHRGQKQRSEKRPPTQTLGLENSSLSSFPAHSGRCRVCKAEINNCSETSAIRNYSNHAPSKKQILAEKTGRSVVCTFNTRSEEIACRALDRREAVDENAFDDTPRYSKKTLLSGHKNFERTDGRVVSPAPMKGDGLKSSGERTFNCGKGTRSRRKDGNMSEDLSDKDTGSETEDHGVIYLINTINPSSEDGF</sequence>
<proteinExistence type="predicted"/>